<dbReference type="FunFam" id="3.40.50.720:FF:001292">
    <property type="entry name" value="Alcohol dehydrogenase class-P"/>
    <property type="match status" value="1"/>
</dbReference>
<evidence type="ECO:0000256" key="4">
    <source>
        <dbReference type="ARBA" id="ARBA00022833"/>
    </source>
</evidence>
<evidence type="ECO:0000256" key="6">
    <source>
        <dbReference type="ARBA" id="ARBA00023027"/>
    </source>
</evidence>
<dbReference type="InterPro" id="IPR036291">
    <property type="entry name" value="NAD(P)-bd_dom_sf"/>
</dbReference>
<dbReference type="GO" id="GO:0051903">
    <property type="term" value="F:S-(hydroxymethyl)glutathione dehydrogenase [NAD(P)+] activity"/>
    <property type="evidence" value="ECO:0007669"/>
    <property type="project" value="TreeGrafter"/>
</dbReference>
<dbReference type="InterPro" id="IPR011032">
    <property type="entry name" value="GroES-like_sf"/>
</dbReference>
<keyword evidence="10" id="KW-1185">Reference proteome</keyword>
<dbReference type="Proteomes" id="UP000825935">
    <property type="component" value="Chromosome 26"/>
</dbReference>
<dbReference type="SUPFAM" id="SSF51735">
    <property type="entry name" value="NAD(P)-binding Rossmann-fold domains"/>
    <property type="match status" value="1"/>
</dbReference>
<dbReference type="SUPFAM" id="SSF50129">
    <property type="entry name" value="GroES-like"/>
    <property type="match status" value="2"/>
</dbReference>
<proteinExistence type="inferred from homology"/>
<dbReference type="OrthoDB" id="417550at2759"/>
<evidence type="ECO:0000313" key="10">
    <source>
        <dbReference type="Proteomes" id="UP000825935"/>
    </source>
</evidence>
<dbReference type="InterPro" id="IPR020843">
    <property type="entry name" value="ER"/>
</dbReference>
<evidence type="ECO:0000256" key="2">
    <source>
        <dbReference type="ARBA" id="ARBA00010902"/>
    </source>
</evidence>
<dbReference type="Gene3D" id="3.90.180.10">
    <property type="entry name" value="Medium-chain alcohol dehydrogenases, catalytic domain"/>
    <property type="match status" value="1"/>
</dbReference>
<dbReference type="InterPro" id="IPR013154">
    <property type="entry name" value="ADH-like_N"/>
</dbReference>
<keyword evidence="4 7" id="KW-0862">Zinc</keyword>
<name>A0A8T2RLA7_CERRI</name>
<dbReference type="SMART" id="SM00829">
    <property type="entry name" value="PKS_ER"/>
    <property type="match status" value="1"/>
</dbReference>
<evidence type="ECO:0000256" key="5">
    <source>
        <dbReference type="ARBA" id="ARBA00023002"/>
    </source>
</evidence>
<dbReference type="FunFam" id="3.90.180.10:FF:000007">
    <property type="entry name" value="Alcohol dehydrogenase 6"/>
    <property type="match status" value="1"/>
</dbReference>
<comment type="cofactor">
    <cofactor evidence="1 7">
        <name>Zn(2+)</name>
        <dbReference type="ChEBI" id="CHEBI:29105"/>
    </cofactor>
</comment>
<comment type="similarity">
    <text evidence="2">Belongs to the zinc-containing alcohol dehydrogenase family. Class-III subfamily.</text>
</comment>
<evidence type="ECO:0000313" key="9">
    <source>
        <dbReference type="EMBL" id="KAH7296604.1"/>
    </source>
</evidence>
<dbReference type="AlphaFoldDB" id="A0A8T2RLA7"/>
<dbReference type="Gene3D" id="3.40.50.720">
    <property type="entry name" value="NAD(P)-binding Rossmann-like Domain"/>
    <property type="match status" value="1"/>
</dbReference>
<dbReference type="GO" id="GO:0008270">
    <property type="term" value="F:zinc ion binding"/>
    <property type="evidence" value="ECO:0007669"/>
    <property type="project" value="InterPro"/>
</dbReference>
<dbReference type="Pfam" id="PF08240">
    <property type="entry name" value="ADH_N"/>
    <property type="match status" value="1"/>
</dbReference>
<organism evidence="9 10">
    <name type="scientific">Ceratopteris richardii</name>
    <name type="common">Triangle waterfern</name>
    <dbReference type="NCBI Taxonomy" id="49495"/>
    <lineage>
        <taxon>Eukaryota</taxon>
        <taxon>Viridiplantae</taxon>
        <taxon>Streptophyta</taxon>
        <taxon>Embryophyta</taxon>
        <taxon>Tracheophyta</taxon>
        <taxon>Polypodiopsida</taxon>
        <taxon>Polypodiidae</taxon>
        <taxon>Polypodiales</taxon>
        <taxon>Pteridineae</taxon>
        <taxon>Pteridaceae</taxon>
        <taxon>Parkerioideae</taxon>
        <taxon>Ceratopteris</taxon>
    </lineage>
</organism>
<reference evidence="9" key="1">
    <citation type="submission" date="2021-08" db="EMBL/GenBank/DDBJ databases">
        <title>WGS assembly of Ceratopteris richardii.</title>
        <authorList>
            <person name="Marchant D.B."/>
            <person name="Chen G."/>
            <person name="Jenkins J."/>
            <person name="Shu S."/>
            <person name="Leebens-Mack J."/>
            <person name="Grimwood J."/>
            <person name="Schmutz J."/>
            <person name="Soltis P."/>
            <person name="Soltis D."/>
            <person name="Chen Z.-H."/>
        </authorList>
    </citation>
    <scope>NUCLEOTIDE SEQUENCE</scope>
    <source>
        <strain evidence="9">Whitten #5841</strain>
        <tissue evidence="9">Leaf</tissue>
    </source>
</reference>
<accession>A0A8T2RLA7</accession>
<evidence type="ECO:0000256" key="7">
    <source>
        <dbReference type="RuleBase" id="RU361277"/>
    </source>
</evidence>
<dbReference type="PANTHER" id="PTHR43880">
    <property type="entry name" value="ALCOHOL DEHYDROGENASE"/>
    <property type="match status" value="1"/>
</dbReference>
<dbReference type="GO" id="GO:0005829">
    <property type="term" value="C:cytosol"/>
    <property type="evidence" value="ECO:0007669"/>
    <property type="project" value="TreeGrafter"/>
</dbReference>
<keyword evidence="6" id="KW-0520">NAD</keyword>
<dbReference type="Pfam" id="PF00107">
    <property type="entry name" value="ADH_zinc_N"/>
    <property type="match status" value="1"/>
</dbReference>
<dbReference type="InterPro" id="IPR013149">
    <property type="entry name" value="ADH-like_C"/>
</dbReference>
<dbReference type="GO" id="GO:0046294">
    <property type="term" value="P:formaldehyde catabolic process"/>
    <property type="evidence" value="ECO:0007669"/>
    <property type="project" value="TreeGrafter"/>
</dbReference>
<keyword evidence="3 7" id="KW-0479">Metal-binding</keyword>
<feature type="domain" description="Enoyl reductase (ER)" evidence="8">
    <location>
        <begin position="19"/>
        <end position="375"/>
    </location>
</feature>
<dbReference type="PROSITE" id="PS00059">
    <property type="entry name" value="ADH_ZINC"/>
    <property type="match status" value="1"/>
</dbReference>
<evidence type="ECO:0000256" key="1">
    <source>
        <dbReference type="ARBA" id="ARBA00001947"/>
    </source>
</evidence>
<sequence length="377" mass="41291">MPSSTQGQTITCKAAIAWKPKEPLVIQEIEVAPPQAEEVRVKVTHTSLCHTDVFFWENEGFFPCIFGHEAAGIVESVGEKVTELEEGDHVVLLFTGECKSCKQCKSDKTNLCANLKVDPMRSTMRSDNKTRFLTKQGDPIYHFLNVSSFSEYTVVEAGCAAKIDLSIPLSRACLFACGIPTGVGAVWNTAKVEKGSTVVIFGLGAVGLAVAEGSKIAGAERIIGVDVNPNKFELGKKFGVTEFLNPKDSNRPIEDVIKGMTDGGADYCFECVGNVDLMLAAFESCHDGWGRTVLIGIEVRPVTLGMHPMKLFHGKEIKGSTFGDFKGKSQIPDLLKMYSENVLKVDEYITHELRFEEINKAFDLLKSGQSLRTVMHL</sequence>
<comment type="caution">
    <text evidence="9">The sequence shown here is derived from an EMBL/GenBank/DDBJ whole genome shotgun (WGS) entry which is preliminary data.</text>
</comment>
<dbReference type="OMA" id="CIFGHEG"/>
<evidence type="ECO:0000256" key="3">
    <source>
        <dbReference type="ARBA" id="ARBA00022723"/>
    </source>
</evidence>
<protein>
    <recommendedName>
        <fullName evidence="8">Enoyl reductase (ER) domain-containing protein</fullName>
    </recommendedName>
</protein>
<evidence type="ECO:0000259" key="8">
    <source>
        <dbReference type="SMART" id="SM00829"/>
    </source>
</evidence>
<keyword evidence="5" id="KW-0560">Oxidoreductase</keyword>
<dbReference type="PANTHER" id="PTHR43880:SF10">
    <property type="entry name" value="ALCOHOL DEHYDROGENASE-LIKE 2"/>
    <property type="match status" value="1"/>
</dbReference>
<dbReference type="InterPro" id="IPR002328">
    <property type="entry name" value="ADH_Zn_CS"/>
</dbReference>
<dbReference type="EMBL" id="CM035431">
    <property type="protein sequence ID" value="KAH7296604.1"/>
    <property type="molecule type" value="Genomic_DNA"/>
</dbReference>
<gene>
    <name evidence="9" type="ORF">KP509_26G030300</name>
</gene>